<dbReference type="SUPFAM" id="SSF51197">
    <property type="entry name" value="Clavaminate synthase-like"/>
    <property type="match status" value="1"/>
</dbReference>
<evidence type="ECO:0000313" key="2">
    <source>
        <dbReference type="EMBL" id="MFK3865433.1"/>
    </source>
</evidence>
<dbReference type="InterPro" id="IPR027450">
    <property type="entry name" value="AlkB-like"/>
</dbReference>
<accession>A0ABW8L1K7</accession>
<dbReference type="InterPro" id="IPR005123">
    <property type="entry name" value="Oxoglu/Fe-dep_dioxygenase_dom"/>
</dbReference>
<dbReference type="Gene3D" id="2.60.120.590">
    <property type="entry name" value="Alpha-ketoglutarate-dependent dioxygenase AlkB-like"/>
    <property type="match status" value="1"/>
</dbReference>
<dbReference type="GO" id="GO:0051213">
    <property type="term" value="F:dioxygenase activity"/>
    <property type="evidence" value="ECO:0007669"/>
    <property type="project" value="UniProtKB-KW"/>
</dbReference>
<proteinExistence type="predicted"/>
<name>A0ABW8L1K7_9GAMM</name>
<dbReference type="EMBL" id="JBJDOT010000024">
    <property type="protein sequence ID" value="MFK3865433.1"/>
    <property type="molecule type" value="Genomic_DNA"/>
</dbReference>
<evidence type="ECO:0000313" key="3">
    <source>
        <dbReference type="Proteomes" id="UP001620262"/>
    </source>
</evidence>
<organism evidence="2 3">
    <name type="scientific">Pseudoalteromonas rhizosphaerae</name>
    <dbReference type="NCBI Taxonomy" id="2518973"/>
    <lineage>
        <taxon>Bacteria</taxon>
        <taxon>Pseudomonadati</taxon>
        <taxon>Pseudomonadota</taxon>
        <taxon>Gammaproteobacteria</taxon>
        <taxon>Alteromonadales</taxon>
        <taxon>Pseudoalteromonadaceae</taxon>
        <taxon>Pseudoalteromonas</taxon>
    </lineage>
</organism>
<sequence>MQRQKANPHMLPNGFYYQAKALSAQKSLDLFYYLRDSLTWQQPKTTVFGKTNPIPRMQCFIADAGVRYGYSGSTLNVEPWPDVLDAMRLRLNKQFDVGFNALLVNLYRDGNDCMGWHADDEAELGHEPIIVSISLGAERVFKIKHKVTKEVTSLTLHSGSCLVMNGLSQQQYLHALPKQTRLAHPRINLTFRTIFQK</sequence>
<protein>
    <submittedName>
        <fullName evidence="2">Alpha-ketoglutarate-dependent dioxygenase AlkB family protein</fullName>
    </submittedName>
</protein>
<dbReference type="PANTHER" id="PTHR31573">
    <property type="entry name" value="ALPHA-KETOGLUTARATE-DEPENDENT DIOXYGENASE ALKB HOMOLOG 2"/>
    <property type="match status" value="1"/>
</dbReference>
<evidence type="ECO:0000259" key="1">
    <source>
        <dbReference type="PROSITE" id="PS51471"/>
    </source>
</evidence>
<keyword evidence="2" id="KW-0560">Oxidoreductase</keyword>
<keyword evidence="3" id="KW-1185">Reference proteome</keyword>
<dbReference type="InterPro" id="IPR032852">
    <property type="entry name" value="ALKBH2"/>
</dbReference>
<dbReference type="RefSeq" id="WP_182719114.1">
    <property type="nucleotide sequence ID" value="NZ_CP118496.1"/>
</dbReference>
<dbReference type="Proteomes" id="UP001620262">
    <property type="component" value="Unassembled WGS sequence"/>
</dbReference>
<dbReference type="PROSITE" id="PS51471">
    <property type="entry name" value="FE2OG_OXY"/>
    <property type="match status" value="1"/>
</dbReference>
<comment type="caution">
    <text evidence="2">The sequence shown here is derived from an EMBL/GenBank/DDBJ whole genome shotgun (WGS) entry which is preliminary data.</text>
</comment>
<dbReference type="PANTHER" id="PTHR31573:SF1">
    <property type="entry name" value="DNA OXIDATIVE DEMETHYLASE ALKBH2"/>
    <property type="match status" value="1"/>
</dbReference>
<keyword evidence="2" id="KW-0223">Dioxygenase</keyword>
<feature type="domain" description="Fe2OG dioxygenase" evidence="1">
    <location>
        <begin position="98"/>
        <end position="195"/>
    </location>
</feature>
<dbReference type="InterPro" id="IPR037151">
    <property type="entry name" value="AlkB-like_sf"/>
</dbReference>
<reference evidence="2 3" key="1">
    <citation type="submission" date="2024-11" db="EMBL/GenBank/DDBJ databases">
        <title>The Natural Products Discovery Center: Release of the First 8490 Sequenced Strains for Exploring Actinobacteria Biosynthetic Diversity.</title>
        <authorList>
            <person name="Kalkreuter E."/>
            <person name="Kautsar S.A."/>
            <person name="Yang D."/>
            <person name="Bader C.D."/>
            <person name="Teijaro C.N."/>
            <person name="Fluegel L."/>
            <person name="Davis C.M."/>
            <person name="Simpson J.R."/>
            <person name="Lauterbach L."/>
            <person name="Steele A.D."/>
            <person name="Gui C."/>
            <person name="Meng S."/>
            <person name="Li G."/>
            <person name="Viehrig K."/>
            <person name="Ye F."/>
            <person name="Su P."/>
            <person name="Kiefer A.F."/>
            <person name="Nichols A."/>
            <person name="Cepeda A.J."/>
            <person name="Yan W."/>
            <person name="Fan B."/>
            <person name="Jiang Y."/>
            <person name="Adhikari A."/>
            <person name="Zheng C.-J."/>
            <person name="Schuster L."/>
            <person name="Cowan T.M."/>
            <person name="Smanski M.J."/>
            <person name="Chevrette M.G."/>
            <person name="De Carvalho L.P.S."/>
            <person name="Shen B."/>
        </authorList>
    </citation>
    <scope>NUCLEOTIDE SEQUENCE [LARGE SCALE GENOMIC DNA]</scope>
    <source>
        <strain evidence="2 3">NPDC078403</strain>
    </source>
</reference>
<dbReference type="Pfam" id="PF13532">
    <property type="entry name" value="2OG-FeII_Oxy_2"/>
    <property type="match status" value="1"/>
</dbReference>
<gene>
    <name evidence="2" type="ORF">ACI2JU_16365</name>
</gene>